<evidence type="ECO:0000256" key="1">
    <source>
        <dbReference type="ARBA" id="ARBA00023157"/>
    </source>
</evidence>
<keyword evidence="4" id="KW-0645">Protease</keyword>
<dbReference type="Gene3D" id="2.40.10.10">
    <property type="entry name" value="Trypsin-like serine proteases"/>
    <property type="match status" value="1"/>
</dbReference>
<dbReference type="EMBL" id="MU826376">
    <property type="protein sequence ID" value="KAJ7377583.1"/>
    <property type="molecule type" value="Genomic_DNA"/>
</dbReference>
<dbReference type="AlphaFoldDB" id="A0A9W9Z9E9"/>
<accession>A0A9W9Z9E9</accession>
<dbReference type="Proteomes" id="UP001163046">
    <property type="component" value="Unassembled WGS sequence"/>
</dbReference>
<dbReference type="SMART" id="SM00020">
    <property type="entry name" value="Tryp_SPc"/>
    <property type="match status" value="1"/>
</dbReference>
<organism evidence="4 5">
    <name type="scientific">Desmophyllum pertusum</name>
    <dbReference type="NCBI Taxonomy" id="174260"/>
    <lineage>
        <taxon>Eukaryota</taxon>
        <taxon>Metazoa</taxon>
        <taxon>Cnidaria</taxon>
        <taxon>Anthozoa</taxon>
        <taxon>Hexacorallia</taxon>
        <taxon>Scleractinia</taxon>
        <taxon>Caryophylliina</taxon>
        <taxon>Caryophylliidae</taxon>
        <taxon>Desmophyllum</taxon>
    </lineage>
</organism>
<keyword evidence="4" id="KW-0378">Hydrolase</keyword>
<dbReference type="InterPro" id="IPR001254">
    <property type="entry name" value="Trypsin_dom"/>
</dbReference>
<dbReference type="InterPro" id="IPR043504">
    <property type="entry name" value="Peptidase_S1_PA_chymotrypsin"/>
</dbReference>
<dbReference type="InterPro" id="IPR009003">
    <property type="entry name" value="Peptidase_S1_PA"/>
</dbReference>
<dbReference type="EC" id="3.4.21.4" evidence="4"/>
<evidence type="ECO:0000256" key="2">
    <source>
        <dbReference type="ARBA" id="ARBA00024195"/>
    </source>
</evidence>
<dbReference type="GO" id="GO:0006508">
    <property type="term" value="P:proteolysis"/>
    <property type="evidence" value="ECO:0007669"/>
    <property type="project" value="UniProtKB-KW"/>
</dbReference>
<evidence type="ECO:0000259" key="3">
    <source>
        <dbReference type="PROSITE" id="PS50240"/>
    </source>
</evidence>
<keyword evidence="4" id="KW-0812">Transmembrane</keyword>
<comment type="similarity">
    <text evidence="2">Belongs to the peptidase S1 family. CLIP subfamily.</text>
</comment>
<dbReference type="PANTHER" id="PTHR24252">
    <property type="entry name" value="ACROSIN-RELATED"/>
    <property type="match status" value="1"/>
</dbReference>
<dbReference type="Pfam" id="PF00089">
    <property type="entry name" value="Trypsin"/>
    <property type="match status" value="1"/>
</dbReference>
<name>A0A9W9Z9E9_9CNID</name>
<evidence type="ECO:0000313" key="4">
    <source>
        <dbReference type="EMBL" id="KAJ7377583.1"/>
    </source>
</evidence>
<keyword evidence="1" id="KW-1015">Disulfide bond</keyword>
<sequence length="149" mass="15973">MVLLKQSLPLSNSSYPICLLPNDASFLPGTECYVTGWGRLASNGPHPTILLEAQVPLISRELCNIPEIYDGIIHERALCAGPAEGGVGPCQFDSGGPLACQERGLWYLTGVVSWGIGCGEPNKFGVYSDMSVLSDWVKNMIATGGEFIR</sequence>
<evidence type="ECO:0000313" key="5">
    <source>
        <dbReference type="Proteomes" id="UP001163046"/>
    </source>
</evidence>
<dbReference type="OrthoDB" id="5982877at2759"/>
<reference evidence="4" key="1">
    <citation type="submission" date="2023-01" db="EMBL/GenBank/DDBJ databases">
        <title>Genome assembly of the deep-sea coral Lophelia pertusa.</title>
        <authorList>
            <person name="Herrera S."/>
            <person name="Cordes E."/>
        </authorList>
    </citation>
    <scope>NUCLEOTIDE SEQUENCE</scope>
    <source>
        <strain evidence="4">USNM1676648</strain>
        <tissue evidence="4">Polyp</tissue>
    </source>
</reference>
<dbReference type="GO" id="GO:0004252">
    <property type="term" value="F:serine-type endopeptidase activity"/>
    <property type="evidence" value="ECO:0007669"/>
    <property type="project" value="UniProtKB-EC"/>
</dbReference>
<dbReference type="CDD" id="cd00190">
    <property type="entry name" value="Tryp_SPc"/>
    <property type="match status" value="1"/>
</dbReference>
<feature type="domain" description="Peptidase S1" evidence="3">
    <location>
        <begin position="1"/>
        <end position="142"/>
    </location>
</feature>
<keyword evidence="4" id="KW-0472">Membrane</keyword>
<keyword evidence="5" id="KW-1185">Reference proteome</keyword>
<dbReference type="PANTHER" id="PTHR24252:SF7">
    <property type="entry name" value="HYALIN"/>
    <property type="match status" value="1"/>
</dbReference>
<protein>
    <submittedName>
        <fullName evidence="4">Transmembrane protease serine 6</fullName>
        <ecNumber evidence="4">3.4.21.4</ecNumber>
    </submittedName>
</protein>
<comment type="caution">
    <text evidence="4">The sequence shown here is derived from an EMBL/GenBank/DDBJ whole genome shotgun (WGS) entry which is preliminary data.</text>
</comment>
<dbReference type="PROSITE" id="PS50240">
    <property type="entry name" value="TRYPSIN_DOM"/>
    <property type="match status" value="1"/>
</dbReference>
<proteinExistence type="inferred from homology"/>
<gene>
    <name evidence="4" type="primary">TMPRSS6_4</name>
    <name evidence="4" type="ORF">OS493_028142</name>
</gene>
<dbReference type="FunFam" id="2.40.10.10:FF:000002">
    <property type="entry name" value="Transmembrane protease serine"/>
    <property type="match status" value="1"/>
</dbReference>
<dbReference type="SUPFAM" id="SSF50494">
    <property type="entry name" value="Trypsin-like serine proteases"/>
    <property type="match status" value="1"/>
</dbReference>